<evidence type="ECO:0000313" key="1">
    <source>
        <dbReference type="EMBL" id="SDH15580.1"/>
    </source>
</evidence>
<reference evidence="1 2" key="1">
    <citation type="submission" date="2016-10" db="EMBL/GenBank/DDBJ databases">
        <authorList>
            <person name="de Groot N.N."/>
        </authorList>
    </citation>
    <scope>NUCLEOTIDE SEQUENCE [LARGE SCALE GENOMIC DNA]</scope>
    <source>
        <strain evidence="1 2">CPCC 201354</strain>
    </source>
</reference>
<dbReference type="AlphaFoldDB" id="A0A1G8A5A5"/>
<organism evidence="1 2">
    <name type="scientific">Sinosporangium album</name>
    <dbReference type="NCBI Taxonomy" id="504805"/>
    <lineage>
        <taxon>Bacteria</taxon>
        <taxon>Bacillati</taxon>
        <taxon>Actinomycetota</taxon>
        <taxon>Actinomycetes</taxon>
        <taxon>Streptosporangiales</taxon>
        <taxon>Streptosporangiaceae</taxon>
        <taxon>Sinosporangium</taxon>
    </lineage>
</organism>
<sequence length="47" mass="5062">MEVQAVTTDIAALADVMTRTLASAGMDRMTDQRIEELMAVPALCAHL</sequence>
<proteinExistence type="predicted"/>
<accession>A0A1G8A5A5</accession>
<dbReference type="STRING" id="504805.SAMN05421505_1123"/>
<evidence type="ECO:0000313" key="2">
    <source>
        <dbReference type="Proteomes" id="UP000198923"/>
    </source>
</evidence>
<gene>
    <name evidence="1" type="ORF">SAMN05421505_1123</name>
</gene>
<protein>
    <submittedName>
        <fullName evidence="1">Uncharacterized protein</fullName>
    </submittedName>
</protein>
<name>A0A1G8A5A5_9ACTN</name>
<dbReference type="Proteomes" id="UP000198923">
    <property type="component" value="Unassembled WGS sequence"/>
</dbReference>
<dbReference type="RefSeq" id="WP_176955447.1">
    <property type="nucleotide sequence ID" value="NZ_FNCN01000012.1"/>
</dbReference>
<keyword evidence="2" id="KW-1185">Reference proteome</keyword>
<dbReference type="EMBL" id="FNCN01000012">
    <property type="protein sequence ID" value="SDH15580.1"/>
    <property type="molecule type" value="Genomic_DNA"/>
</dbReference>